<feature type="short sequence motif" description="Q motif" evidence="9">
    <location>
        <begin position="39"/>
        <end position="67"/>
    </location>
</feature>
<dbReference type="CDD" id="cd18787">
    <property type="entry name" value="SF2_C_DEAD"/>
    <property type="match status" value="1"/>
</dbReference>
<feature type="compositionally biased region" description="Basic and acidic residues" evidence="10">
    <location>
        <begin position="751"/>
        <end position="760"/>
    </location>
</feature>
<comment type="catalytic activity">
    <reaction evidence="8">
        <text>ATP + H2O = ADP + phosphate + H(+)</text>
        <dbReference type="Rhea" id="RHEA:13065"/>
        <dbReference type="ChEBI" id="CHEBI:15377"/>
        <dbReference type="ChEBI" id="CHEBI:15378"/>
        <dbReference type="ChEBI" id="CHEBI:30616"/>
        <dbReference type="ChEBI" id="CHEBI:43474"/>
        <dbReference type="ChEBI" id="CHEBI:456216"/>
        <dbReference type="EC" id="3.6.4.13"/>
    </reaction>
</comment>
<evidence type="ECO:0000256" key="7">
    <source>
        <dbReference type="ARBA" id="ARBA00022884"/>
    </source>
</evidence>
<feature type="domain" description="Helicase C-terminal" evidence="12">
    <location>
        <begin position="267"/>
        <end position="416"/>
    </location>
</feature>
<evidence type="ECO:0000256" key="10">
    <source>
        <dbReference type="SAM" id="MobiDB-lite"/>
    </source>
</evidence>
<evidence type="ECO:0000259" key="11">
    <source>
        <dbReference type="PROSITE" id="PS51192"/>
    </source>
</evidence>
<dbReference type="InterPro" id="IPR050079">
    <property type="entry name" value="DEAD_box_RNA_helicase"/>
</dbReference>
<dbReference type="PROSITE" id="PS51195">
    <property type="entry name" value="Q_MOTIF"/>
    <property type="match status" value="1"/>
</dbReference>
<dbReference type="RefSeq" id="XP_020111605.1">
    <property type="nucleotide sequence ID" value="XM_020256016.1"/>
</dbReference>
<evidence type="ECO:0000313" key="15">
    <source>
        <dbReference type="Proteomes" id="UP000092600"/>
    </source>
</evidence>
<evidence type="ECO:0000256" key="8">
    <source>
        <dbReference type="ARBA" id="ARBA00047984"/>
    </source>
</evidence>
<dbReference type="AlphaFoldDB" id="A0A199UX36"/>
<dbReference type="PROSITE" id="PS51194">
    <property type="entry name" value="HELICASE_CTER"/>
    <property type="match status" value="1"/>
</dbReference>
<name>A0A199UX36_ANACO</name>
<dbReference type="InterPro" id="IPR014001">
    <property type="entry name" value="Helicase_ATP-bd"/>
</dbReference>
<evidence type="ECO:0000313" key="17">
    <source>
        <dbReference type="RefSeq" id="XP_020111605.1"/>
    </source>
</evidence>
<dbReference type="OrthoDB" id="10261375at2759"/>
<dbReference type="PROSITE" id="PS51192">
    <property type="entry name" value="HELICASE_ATP_BIND_1"/>
    <property type="match status" value="1"/>
</dbReference>
<dbReference type="EMBL" id="LSRQ01004532">
    <property type="protein sequence ID" value="OAY69176.1"/>
    <property type="molecule type" value="Genomic_DNA"/>
</dbReference>
<evidence type="ECO:0000256" key="4">
    <source>
        <dbReference type="ARBA" id="ARBA00022801"/>
    </source>
</evidence>
<reference evidence="17" key="2">
    <citation type="submission" date="2025-04" db="UniProtKB">
        <authorList>
            <consortium name="RefSeq"/>
        </authorList>
    </citation>
    <scope>IDENTIFICATION</scope>
    <source>
        <tissue evidence="17">Leaf</tissue>
    </source>
</reference>
<evidence type="ECO:0000259" key="12">
    <source>
        <dbReference type="PROSITE" id="PS51194"/>
    </source>
</evidence>
<dbReference type="InterPro" id="IPR027417">
    <property type="entry name" value="P-loop_NTPase"/>
</dbReference>
<dbReference type="GeneID" id="109726436"/>
<keyword evidence="16" id="KW-1185">Reference proteome</keyword>
<dbReference type="GO" id="GO:0003724">
    <property type="term" value="F:RNA helicase activity"/>
    <property type="evidence" value="ECO:0007669"/>
    <property type="project" value="UniProtKB-EC"/>
</dbReference>
<dbReference type="CDD" id="cd17959">
    <property type="entry name" value="DEADc_DDX54"/>
    <property type="match status" value="1"/>
</dbReference>
<evidence type="ECO:0000313" key="14">
    <source>
        <dbReference type="EMBL" id="OAY69176.1"/>
    </source>
</evidence>
<reference evidence="14 15" key="1">
    <citation type="journal article" date="2016" name="DNA Res.">
        <title>The draft genome of MD-2 pineapple using hybrid error correction of long reads.</title>
        <authorList>
            <person name="Redwan R.M."/>
            <person name="Saidin A."/>
            <person name="Kumar S.V."/>
        </authorList>
    </citation>
    <scope>NUCLEOTIDE SEQUENCE [LARGE SCALE GENOMIC DNA]</scope>
    <source>
        <strain evidence="15">cv. MD2</strain>
        <tissue evidence="14">Leaf</tissue>
    </source>
</reference>
<evidence type="ECO:0000256" key="9">
    <source>
        <dbReference type="PROSITE-ProRule" id="PRU00552"/>
    </source>
</evidence>
<dbReference type="SUPFAM" id="SSF52540">
    <property type="entry name" value="P-loop containing nucleoside triphosphate hydrolases"/>
    <property type="match status" value="1"/>
</dbReference>
<dbReference type="InterPro" id="IPR014014">
    <property type="entry name" value="RNA_helicase_DEAD_Q_motif"/>
</dbReference>
<dbReference type="Gene3D" id="3.40.50.300">
    <property type="entry name" value="P-loop containing nucleotide triphosphate hydrolases"/>
    <property type="match status" value="2"/>
</dbReference>
<dbReference type="InterPro" id="IPR033517">
    <property type="entry name" value="DDX54/DBP10_DEAD-box_helicase"/>
</dbReference>
<dbReference type="GO" id="GO:0005829">
    <property type="term" value="C:cytosol"/>
    <property type="evidence" value="ECO:0007669"/>
    <property type="project" value="TreeGrafter"/>
</dbReference>
<dbReference type="InterPro" id="IPR012541">
    <property type="entry name" value="DBP10_C"/>
</dbReference>
<accession>A0A199UX36</accession>
<dbReference type="GO" id="GO:0005634">
    <property type="term" value="C:nucleus"/>
    <property type="evidence" value="ECO:0007669"/>
    <property type="project" value="InterPro"/>
</dbReference>
<keyword evidence="3" id="KW-0547">Nucleotide-binding</keyword>
<dbReference type="GO" id="GO:0003723">
    <property type="term" value="F:RNA binding"/>
    <property type="evidence" value="ECO:0007669"/>
    <property type="project" value="UniProtKB-KW"/>
</dbReference>
<feature type="domain" description="Helicase ATP-binding" evidence="11">
    <location>
        <begin position="70"/>
        <end position="243"/>
    </location>
</feature>
<dbReference type="PANTHER" id="PTHR47959">
    <property type="entry name" value="ATP-DEPENDENT RNA HELICASE RHLE-RELATED"/>
    <property type="match status" value="1"/>
</dbReference>
<evidence type="ECO:0000256" key="3">
    <source>
        <dbReference type="ARBA" id="ARBA00022741"/>
    </source>
</evidence>
<feature type="region of interest" description="Disordered" evidence="10">
    <location>
        <begin position="724"/>
        <end position="791"/>
    </location>
</feature>
<protein>
    <recommendedName>
        <fullName evidence="2">RNA helicase</fullName>
        <ecNumber evidence="2">3.6.4.13</ecNumber>
    </recommendedName>
</protein>
<evidence type="ECO:0000256" key="5">
    <source>
        <dbReference type="ARBA" id="ARBA00022806"/>
    </source>
</evidence>
<dbReference type="Proteomes" id="UP000092600">
    <property type="component" value="Unassembled WGS sequence"/>
</dbReference>
<evidence type="ECO:0000256" key="1">
    <source>
        <dbReference type="ARBA" id="ARBA00010379"/>
    </source>
</evidence>
<keyword evidence="7" id="KW-0694">RNA-binding</keyword>
<dbReference type="Pfam" id="PF00270">
    <property type="entry name" value="DEAD"/>
    <property type="match status" value="1"/>
</dbReference>
<proteinExistence type="inferred from homology"/>
<feature type="domain" description="DEAD-box RNA helicase Q" evidence="13">
    <location>
        <begin position="39"/>
        <end position="67"/>
    </location>
</feature>
<evidence type="ECO:0000259" key="13">
    <source>
        <dbReference type="PROSITE" id="PS51195"/>
    </source>
</evidence>
<comment type="similarity">
    <text evidence="1">Belongs to the DEAD box helicase family. DDX54/DBP10 subfamily.</text>
</comment>
<gene>
    <name evidence="17" type="primary">LOC109726436</name>
    <name evidence="14" type="ORF">ACMD2_16932</name>
</gene>
<feature type="compositionally biased region" description="Basic residues" evidence="10">
    <location>
        <begin position="730"/>
        <end position="742"/>
    </location>
</feature>
<keyword evidence="6" id="KW-0067">ATP-binding</keyword>
<dbReference type="InterPro" id="IPR001650">
    <property type="entry name" value="Helicase_C-like"/>
</dbReference>
<keyword evidence="5 14" id="KW-0347">Helicase</keyword>
<dbReference type="Proteomes" id="UP000515123">
    <property type="component" value="Linkage group 21"/>
</dbReference>
<dbReference type="SMART" id="SM00490">
    <property type="entry name" value="HELICc"/>
    <property type="match status" value="1"/>
</dbReference>
<dbReference type="GO" id="GO:0016787">
    <property type="term" value="F:hydrolase activity"/>
    <property type="evidence" value="ECO:0007669"/>
    <property type="project" value="UniProtKB-KW"/>
</dbReference>
<dbReference type="SMART" id="SM00487">
    <property type="entry name" value="DEXDc"/>
    <property type="match status" value="1"/>
</dbReference>
<feature type="compositionally biased region" description="Acidic residues" evidence="10">
    <location>
        <begin position="1"/>
        <end position="14"/>
    </location>
</feature>
<sequence length="791" mass="88845">MERVVEDEDDEVAEEVAMGVSSKSELKRRKMETKRAKSGGFESLGLCPEVYRGVRRKGYRVPTPIQRKTMPLILAGADVVAMARTGSGKTAAFLVPMLQKLRQHVPQAGVRAIILSPTRDLAIQTLKFTKELGRFTDLRTSLLVGGDSMENQFEELTQSPDIIIATPGRLMHHLSEVEGMSLRTVEYVVFDEADCLFGMGFAEQLHKILLQLSETRQTLLFSATLPSALAEFAKAGLRDPQLVRLDLETKISPDLKLCFFTLRQEEKIAALLYLIREQISPDQQTLIFVSTKHHVEFLNILFREEGIEPSVSYGDMDQDARKIHISKFRARKTMLLIVTDVAARGLDIPLLDNVVNWDFPPKPKIFVHRVGRVARAGRTGTAYSFVTSEDMPNLLDLHLFLSKPLRPAPTEEEVLNDMDGVNLKIDQALANGETIYGRFPQPMLDLVSDRVREIINGRAELVSMQKTCANAFRLYSKTKPSPSRESIRRTKDLPREGLHTIFRDLLGANELSALAFSERLKSFRPKQTILEAEGEAAKCKNSQGTNILLDVMRKKRAAHEEVINLVHQKRSTKQAKEVDADNTSDWERKEVCGVKRKATSFKDEEFYINSMPVNQHLEAGLSVKGNNGFKTNRLEAAVLDLVADDSTGLQKQKTQYHWDKKSKKYIKLNNGERVTASGKIKTESGAKVKATKAGIYKRWKEKSHRKISLSGDTGDAADESIRAAGGYQRGNKRHMKGGRNRRLVPNADVPSELKDAEQVRKTRQKKAAKIAKMKNNKSFKGKKSGKRGKGR</sequence>
<evidence type="ECO:0000313" key="16">
    <source>
        <dbReference type="Proteomes" id="UP000515123"/>
    </source>
</evidence>
<dbReference type="EC" id="3.6.4.13" evidence="2"/>
<dbReference type="Pfam" id="PF08147">
    <property type="entry name" value="DBP10CT"/>
    <property type="match status" value="1"/>
</dbReference>
<dbReference type="Pfam" id="PF00271">
    <property type="entry name" value="Helicase_C"/>
    <property type="match status" value="1"/>
</dbReference>
<evidence type="ECO:0000256" key="6">
    <source>
        <dbReference type="ARBA" id="ARBA00022840"/>
    </source>
</evidence>
<feature type="region of interest" description="Disordered" evidence="10">
    <location>
        <begin position="1"/>
        <end position="29"/>
    </location>
</feature>
<dbReference type="SMART" id="SM01123">
    <property type="entry name" value="DBP10CT"/>
    <property type="match status" value="1"/>
</dbReference>
<dbReference type="InterPro" id="IPR011545">
    <property type="entry name" value="DEAD/DEAH_box_helicase_dom"/>
</dbReference>
<organism evidence="14 15">
    <name type="scientific">Ananas comosus</name>
    <name type="common">Pineapple</name>
    <name type="synonym">Ananas ananas</name>
    <dbReference type="NCBI Taxonomy" id="4615"/>
    <lineage>
        <taxon>Eukaryota</taxon>
        <taxon>Viridiplantae</taxon>
        <taxon>Streptophyta</taxon>
        <taxon>Embryophyta</taxon>
        <taxon>Tracheophyta</taxon>
        <taxon>Spermatophyta</taxon>
        <taxon>Magnoliopsida</taxon>
        <taxon>Liliopsida</taxon>
        <taxon>Poales</taxon>
        <taxon>Bromeliaceae</taxon>
        <taxon>Bromelioideae</taxon>
        <taxon>Ananas</taxon>
    </lineage>
</organism>
<keyword evidence="4" id="KW-0378">Hydrolase</keyword>
<dbReference type="PANTHER" id="PTHR47959:SF8">
    <property type="entry name" value="RNA HELICASE"/>
    <property type="match status" value="1"/>
</dbReference>
<feature type="compositionally biased region" description="Basic residues" evidence="10">
    <location>
        <begin position="761"/>
        <end position="791"/>
    </location>
</feature>
<dbReference type="STRING" id="4615.A0A199UX36"/>
<evidence type="ECO:0000256" key="2">
    <source>
        <dbReference type="ARBA" id="ARBA00012552"/>
    </source>
</evidence>
<dbReference type="GO" id="GO:0005524">
    <property type="term" value="F:ATP binding"/>
    <property type="evidence" value="ECO:0007669"/>
    <property type="project" value="UniProtKB-KW"/>
</dbReference>